<evidence type="ECO:0000256" key="2">
    <source>
        <dbReference type="ARBA" id="ARBA00022448"/>
    </source>
</evidence>
<dbReference type="GO" id="GO:0042956">
    <property type="term" value="P:maltodextrin transmembrane transport"/>
    <property type="evidence" value="ECO:0007669"/>
    <property type="project" value="TreeGrafter"/>
</dbReference>
<dbReference type="GO" id="GO:0015768">
    <property type="term" value="P:maltose transport"/>
    <property type="evidence" value="ECO:0007669"/>
    <property type="project" value="TreeGrafter"/>
</dbReference>
<name>A0A7S8IET9_9CHLR</name>
<organism evidence="5 6">
    <name type="scientific">Phototrophicus methaneseepsis</name>
    <dbReference type="NCBI Taxonomy" id="2710758"/>
    <lineage>
        <taxon>Bacteria</taxon>
        <taxon>Bacillati</taxon>
        <taxon>Chloroflexota</taxon>
        <taxon>Candidatus Thermofontia</taxon>
        <taxon>Phototrophicales</taxon>
        <taxon>Phototrophicaceae</taxon>
        <taxon>Phototrophicus</taxon>
    </lineage>
</organism>
<keyword evidence="2" id="KW-0813">Transport</keyword>
<dbReference type="AlphaFoldDB" id="A0A7S8IET9"/>
<dbReference type="SUPFAM" id="SSF53850">
    <property type="entry name" value="Periplasmic binding protein-like II"/>
    <property type="match status" value="1"/>
</dbReference>
<feature type="signal peptide" evidence="4">
    <location>
        <begin position="1"/>
        <end position="21"/>
    </location>
</feature>
<evidence type="ECO:0000256" key="4">
    <source>
        <dbReference type="SAM" id="SignalP"/>
    </source>
</evidence>
<evidence type="ECO:0000256" key="3">
    <source>
        <dbReference type="ARBA" id="ARBA00022729"/>
    </source>
</evidence>
<dbReference type="PANTHER" id="PTHR30061:SF50">
    <property type="entry name" value="MALTOSE_MALTODEXTRIN-BINDING PERIPLASMIC PROTEIN"/>
    <property type="match status" value="1"/>
</dbReference>
<dbReference type="Pfam" id="PF01547">
    <property type="entry name" value="SBP_bac_1"/>
    <property type="match status" value="1"/>
</dbReference>
<proteinExistence type="inferred from homology"/>
<comment type="similarity">
    <text evidence="1">Belongs to the bacterial solute-binding protein 1 family.</text>
</comment>
<accession>A0A7S8IET9</accession>
<dbReference type="InterPro" id="IPR006059">
    <property type="entry name" value="SBP"/>
</dbReference>
<protein>
    <submittedName>
        <fullName evidence="5">Extracellular solute-binding protein</fullName>
    </submittedName>
</protein>
<reference evidence="5 6" key="1">
    <citation type="submission" date="2020-02" db="EMBL/GenBank/DDBJ databases">
        <authorList>
            <person name="Zheng R.K."/>
            <person name="Sun C.M."/>
        </authorList>
    </citation>
    <scope>NUCLEOTIDE SEQUENCE [LARGE SCALE GENOMIC DNA]</scope>
    <source>
        <strain evidence="6">rifampicinis</strain>
    </source>
</reference>
<dbReference type="PANTHER" id="PTHR30061">
    <property type="entry name" value="MALTOSE-BINDING PERIPLASMIC PROTEIN"/>
    <property type="match status" value="1"/>
</dbReference>
<gene>
    <name evidence="5" type="ORF">G4Y79_06530</name>
</gene>
<dbReference type="GO" id="GO:0055052">
    <property type="term" value="C:ATP-binding cassette (ABC) transporter complex, substrate-binding subunit-containing"/>
    <property type="evidence" value="ECO:0007669"/>
    <property type="project" value="TreeGrafter"/>
</dbReference>
<dbReference type="KEGG" id="pmet:G4Y79_06530"/>
<evidence type="ECO:0000313" key="5">
    <source>
        <dbReference type="EMBL" id="QPC84030.1"/>
    </source>
</evidence>
<dbReference type="GO" id="GO:1901982">
    <property type="term" value="F:maltose binding"/>
    <property type="evidence" value="ECO:0007669"/>
    <property type="project" value="TreeGrafter"/>
</dbReference>
<dbReference type="RefSeq" id="WP_195172094.1">
    <property type="nucleotide sequence ID" value="NZ_CP062983.1"/>
</dbReference>
<keyword evidence="3 4" id="KW-0732">Signal</keyword>
<sequence>MKKISLLTLVMLALTAVMVSAQDTVDITVRCIANVEGGEGWRCDNFAEVEEEVEAEMGVDINLTLIQDNKSWGDYKQEFVLASEAGEAPDIILSGHEDIGAWAPAGFIIPLDDMIAEHPEFEDVVENLWVSQTWNGQVWGVPQDAEARPIFYSKLLLSDLGWSQEEIDSLPERVAAGEFTFADMLDTAEQAVNEGVVEAGKGYYHRPSNGFDWLTYYYGMGGEVIDEEGNVVFDTDAALATYELIASFVARGVTREDMIGMEGPAIYTEVAPGETVLFDQGGIWHLADWARNYVADLGGAEYLQENIGFMLFPAMSSGEALTLTHPLSYMISSQSENPEVAMALLAAVTTPEANNRHALDSFHLGILKSQIESEEYQADPFLSGAHYMLDYTTSAPNNPGWNAWSNAYWTGITAAHSGEATPQEAVDLAVAQLQNELPDVIIR</sequence>
<evidence type="ECO:0000256" key="1">
    <source>
        <dbReference type="ARBA" id="ARBA00008520"/>
    </source>
</evidence>
<evidence type="ECO:0000313" key="6">
    <source>
        <dbReference type="Proteomes" id="UP000594468"/>
    </source>
</evidence>
<dbReference type="Proteomes" id="UP000594468">
    <property type="component" value="Chromosome"/>
</dbReference>
<dbReference type="Gene3D" id="3.40.190.10">
    <property type="entry name" value="Periplasmic binding protein-like II"/>
    <property type="match status" value="1"/>
</dbReference>
<feature type="chain" id="PRO_5032856697" evidence="4">
    <location>
        <begin position="22"/>
        <end position="443"/>
    </location>
</feature>
<dbReference type="EMBL" id="CP062983">
    <property type="protein sequence ID" value="QPC84030.1"/>
    <property type="molecule type" value="Genomic_DNA"/>
</dbReference>
<keyword evidence="6" id="KW-1185">Reference proteome</keyword>